<dbReference type="EMBL" id="UHID01000009">
    <property type="protein sequence ID" value="SUP62092.1"/>
    <property type="molecule type" value="Genomic_DNA"/>
</dbReference>
<evidence type="ECO:0000256" key="8">
    <source>
        <dbReference type="SAM" id="MobiDB-lite"/>
    </source>
</evidence>
<evidence type="ECO:0000256" key="9">
    <source>
        <dbReference type="SAM" id="Phobius"/>
    </source>
</evidence>
<evidence type="ECO:0000256" key="6">
    <source>
        <dbReference type="ARBA" id="ARBA00023118"/>
    </source>
</evidence>
<sequence>MTGLDLTASDPAPPPDQDTDHTRPHPTHLPHPVGQAPSPPPAGATVAARLLADLHTEIGRADSKAAVLVAALGMTAGLFTGLLAGKDWAPGSLGAPGLVLWWAGAAALAVSLLALLLAVLPRYRTDAWAPGEPLSYFADIRQAAAAGEAELTRALAATERDPLHGLARALTGTSRIAAAKHRWIRTGLIAFSAGSVLLPTAVLTG</sequence>
<feature type="transmembrane region" description="Helical" evidence="9">
    <location>
        <begin position="183"/>
        <end position="203"/>
    </location>
</feature>
<evidence type="ECO:0000313" key="11">
    <source>
        <dbReference type="EMBL" id="SUP62092.1"/>
    </source>
</evidence>
<name>A0A380PC47_STRGR</name>
<evidence type="ECO:0000259" key="10">
    <source>
        <dbReference type="Pfam" id="PF18967"/>
    </source>
</evidence>
<evidence type="ECO:0000256" key="3">
    <source>
        <dbReference type="ARBA" id="ARBA00022692"/>
    </source>
</evidence>
<feature type="transmembrane region" description="Helical" evidence="9">
    <location>
        <begin position="65"/>
        <end position="84"/>
    </location>
</feature>
<evidence type="ECO:0000256" key="1">
    <source>
        <dbReference type="ARBA" id="ARBA00004236"/>
    </source>
</evidence>
<organism evidence="11 12">
    <name type="scientific">Streptomyces griseus</name>
    <dbReference type="NCBI Taxonomy" id="1911"/>
    <lineage>
        <taxon>Bacteria</taxon>
        <taxon>Bacillati</taxon>
        <taxon>Actinomycetota</taxon>
        <taxon>Actinomycetes</taxon>
        <taxon>Kitasatosporales</taxon>
        <taxon>Streptomycetaceae</taxon>
        <taxon>Streptomyces</taxon>
    </lineage>
</organism>
<keyword evidence="2" id="KW-1003">Cell membrane</keyword>
<dbReference type="GO" id="GO:0005886">
    <property type="term" value="C:plasma membrane"/>
    <property type="evidence" value="ECO:0007669"/>
    <property type="project" value="UniProtKB-SubCell"/>
</dbReference>
<dbReference type="GO" id="GO:0051607">
    <property type="term" value="P:defense response to virus"/>
    <property type="evidence" value="ECO:0007669"/>
    <property type="project" value="UniProtKB-KW"/>
</dbReference>
<accession>A0A380PC47</accession>
<feature type="region of interest" description="Disordered" evidence="8">
    <location>
        <begin position="1"/>
        <end position="42"/>
    </location>
</feature>
<dbReference type="Proteomes" id="UP000254150">
    <property type="component" value="Unassembled WGS sequence"/>
</dbReference>
<keyword evidence="6" id="KW-0051">Antiviral defense</keyword>
<evidence type="ECO:0000256" key="5">
    <source>
        <dbReference type="ARBA" id="ARBA00022989"/>
    </source>
</evidence>
<proteinExistence type="predicted"/>
<dbReference type="Pfam" id="PF18967">
    <property type="entry name" value="PycTM"/>
    <property type="match status" value="1"/>
</dbReference>
<feature type="transmembrane region" description="Helical" evidence="9">
    <location>
        <begin position="99"/>
        <end position="120"/>
    </location>
</feature>
<evidence type="ECO:0000256" key="2">
    <source>
        <dbReference type="ARBA" id="ARBA00022475"/>
    </source>
</evidence>
<keyword evidence="3 9" id="KW-0812">Transmembrane</keyword>
<comment type="subcellular location">
    <subcellularLocation>
        <location evidence="1">Cell membrane</location>
    </subcellularLocation>
</comment>
<evidence type="ECO:0000256" key="4">
    <source>
        <dbReference type="ARBA" id="ARBA00022741"/>
    </source>
</evidence>
<reference evidence="11 12" key="1">
    <citation type="submission" date="2018-06" db="EMBL/GenBank/DDBJ databases">
        <authorList>
            <consortium name="Pathogen Informatics"/>
            <person name="Doyle S."/>
        </authorList>
    </citation>
    <scope>NUCLEOTIDE SEQUENCE [LARGE SCALE GENOMIC DNA]</scope>
    <source>
        <strain evidence="11 12">NCTC7807</strain>
    </source>
</reference>
<feature type="domain" description="Pycsar effector protein" evidence="10">
    <location>
        <begin position="47"/>
        <end position="203"/>
    </location>
</feature>
<evidence type="ECO:0000256" key="7">
    <source>
        <dbReference type="ARBA" id="ARBA00023136"/>
    </source>
</evidence>
<keyword evidence="4" id="KW-0547">Nucleotide-binding</keyword>
<keyword evidence="7 9" id="KW-0472">Membrane</keyword>
<evidence type="ECO:0000313" key="12">
    <source>
        <dbReference type="Proteomes" id="UP000254150"/>
    </source>
</evidence>
<dbReference type="GO" id="GO:0000166">
    <property type="term" value="F:nucleotide binding"/>
    <property type="evidence" value="ECO:0007669"/>
    <property type="project" value="UniProtKB-KW"/>
</dbReference>
<gene>
    <name evidence="11" type="ORF">NCTC7807_05256</name>
</gene>
<keyword evidence="5 9" id="KW-1133">Transmembrane helix</keyword>
<protein>
    <recommendedName>
        <fullName evidence="10">Pycsar effector protein domain-containing protein</fullName>
    </recommendedName>
</protein>
<dbReference type="InterPro" id="IPR043760">
    <property type="entry name" value="PycTM_dom"/>
</dbReference>
<dbReference type="AlphaFoldDB" id="A0A380PC47"/>
<dbReference type="RefSeq" id="WP_115069716.1">
    <property type="nucleotide sequence ID" value="NZ_UHID01000009.1"/>
</dbReference>